<name>A0A9D1PFJ0_9FIRM</name>
<evidence type="ECO:0000256" key="3">
    <source>
        <dbReference type="ARBA" id="ARBA00023014"/>
    </source>
</evidence>
<organism evidence="4 5">
    <name type="scientific">Candidatus Blautia stercorigallinarum</name>
    <dbReference type="NCBI Taxonomy" id="2838501"/>
    <lineage>
        <taxon>Bacteria</taxon>
        <taxon>Bacillati</taxon>
        <taxon>Bacillota</taxon>
        <taxon>Clostridia</taxon>
        <taxon>Lachnospirales</taxon>
        <taxon>Lachnospiraceae</taxon>
        <taxon>Blautia</taxon>
    </lineage>
</organism>
<dbReference type="CDD" id="cd02980">
    <property type="entry name" value="TRX_Fd_family"/>
    <property type="match status" value="1"/>
</dbReference>
<dbReference type="EMBL" id="DXIQ01000063">
    <property type="protein sequence ID" value="HIV39323.1"/>
    <property type="molecule type" value="Genomic_DNA"/>
</dbReference>
<protein>
    <submittedName>
        <fullName evidence="4">NAD(P)H-dependent oxidoreductase subunit E</fullName>
    </submittedName>
</protein>
<keyword evidence="3" id="KW-0411">Iron-sulfur</keyword>
<dbReference type="GO" id="GO:0003954">
    <property type="term" value="F:NADH dehydrogenase activity"/>
    <property type="evidence" value="ECO:0007669"/>
    <property type="project" value="TreeGrafter"/>
</dbReference>
<dbReference type="Proteomes" id="UP000886814">
    <property type="component" value="Unassembled WGS sequence"/>
</dbReference>
<dbReference type="GO" id="GO:0046872">
    <property type="term" value="F:metal ion binding"/>
    <property type="evidence" value="ECO:0007669"/>
    <property type="project" value="UniProtKB-KW"/>
</dbReference>
<dbReference type="PANTHER" id="PTHR10371:SF3">
    <property type="entry name" value="NADH DEHYDROGENASE [UBIQUINONE] FLAVOPROTEIN 2, MITOCHONDRIAL"/>
    <property type="match status" value="1"/>
</dbReference>
<keyword evidence="1" id="KW-0479">Metal-binding</keyword>
<comment type="caution">
    <text evidence="4">The sequence shown here is derived from an EMBL/GenBank/DDBJ whole genome shotgun (WGS) entry which is preliminary data.</text>
</comment>
<dbReference type="GO" id="GO:0051536">
    <property type="term" value="F:iron-sulfur cluster binding"/>
    <property type="evidence" value="ECO:0007669"/>
    <property type="project" value="UniProtKB-KW"/>
</dbReference>
<dbReference type="Pfam" id="PF01257">
    <property type="entry name" value="2Fe-2S_thioredx"/>
    <property type="match status" value="1"/>
</dbReference>
<dbReference type="SUPFAM" id="SSF52833">
    <property type="entry name" value="Thioredoxin-like"/>
    <property type="match status" value="1"/>
</dbReference>
<proteinExistence type="predicted"/>
<evidence type="ECO:0000256" key="2">
    <source>
        <dbReference type="ARBA" id="ARBA00023004"/>
    </source>
</evidence>
<evidence type="ECO:0000256" key="1">
    <source>
        <dbReference type="ARBA" id="ARBA00022723"/>
    </source>
</evidence>
<dbReference type="Gene3D" id="1.10.10.1590">
    <property type="entry name" value="NADH-quinone oxidoreductase subunit E"/>
    <property type="match status" value="1"/>
</dbReference>
<keyword evidence="2" id="KW-0408">Iron</keyword>
<gene>
    <name evidence="4" type="ORF">H9747_10070</name>
</gene>
<dbReference type="InterPro" id="IPR041921">
    <property type="entry name" value="NuoE_N"/>
</dbReference>
<reference evidence="4" key="2">
    <citation type="submission" date="2021-04" db="EMBL/GenBank/DDBJ databases">
        <authorList>
            <person name="Gilroy R."/>
        </authorList>
    </citation>
    <scope>NUCLEOTIDE SEQUENCE</scope>
    <source>
        <strain evidence="4">CHK195-9823</strain>
    </source>
</reference>
<sequence>MLKKEEEIKEIIEYYAGQKEPGAQENLTAMLREIQETEGWIPSEACQMAAERLGVKESVLNCIIKLYPSLKAAPYVHEILLCTGERCQRKDSLEILEAVKKKLQTDRDGLSRDKRILLTTRNCLKKCRTSPNIYVDGVHYPNMTKEKVLKLTESLIQE</sequence>
<accession>A0A9D1PFJ0</accession>
<evidence type="ECO:0000313" key="5">
    <source>
        <dbReference type="Proteomes" id="UP000886814"/>
    </source>
</evidence>
<dbReference type="PANTHER" id="PTHR10371">
    <property type="entry name" value="NADH DEHYDROGENASE UBIQUINONE FLAVOPROTEIN 2, MITOCHONDRIAL"/>
    <property type="match status" value="1"/>
</dbReference>
<dbReference type="AlphaFoldDB" id="A0A9D1PFJ0"/>
<dbReference type="Gene3D" id="3.40.30.10">
    <property type="entry name" value="Glutaredoxin"/>
    <property type="match status" value="1"/>
</dbReference>
<dbReference type="InterPro" id="IPR036249">
    <property type="entry name" value="Thioredoxin-like_sf"/>
</dbReference>
<reference evidence="4" key="1">
    <citation type="journal article" date="2021" name="PeerJ">
        <title>Extensive microbial diversity within the chicken gut microbiome revealed by metagenomics and culture.</title>
        <authorList>
            <person name="Gilroy R."/>
            <person name="Ravi A."/>
            <person name="Getino M."/>
            <person name="Pursley I."/>
            <person name="Horton D.L."/>
            <person name="Alikhan N.F."/>
            <person name="Baker D."/>
            <person name="Gharbi K."/>
            <person name="Hall N."/>
            <person name="Watson M."/>
            <person name="Adriaenssens E.M."/>
            <person name="Foster-Nyarko E."/>
            <person name="Jarju S."/>
            <person name="Secka A."/>
            <person name="Antonio M."/>
            <person name="Oren A."/>
            <person name="Chaudhuri R.R."/>
            <person name="La Ragione R."/>
            <person name="Hildebrand F."/>
            <person name="Pallen M.J."/>
        </authorList>
    </citation>
    <scope>NUCLEOTIDE SEQUENCE</scope>
    <source>
        <strain evidence="4">CHK195-9823</strain>
    </source>
</reference>
<evidence type="ECO:0000313" key="4">
    <source>
        <dbReference type="EMBL" id="HIV39323.1"/>
    </source>
</evidence>